<dbReference type="PROSITE" id="PS50283">
    <property type="entry name" value="NA_SOLUT_SYMP_3"/>
    <property type="match status" value="1"/>
</dbReference>
<organism evidence="7 8">
    <name type="scientific">Pelatocladus maniniholoensis HA4357-MV3</name>
    <dbReference type="NCBI Taxonomy" id="1117104"/>
    <lineage>
        <taxon>Bacteria</taxon>
        <taxon>Bacillati</taxon>
        <taxon>Cyanobacteriota</taxon>
        <taxon>Cyanophyceae</taxon>
        <taxon>Nostocales</taxon>
        <taxon>Nostocaceae</taxon>
        <taxon>Pelatocladus</taxon>
    </lineage>
</organism>
<feature type="transmembrane region" description="Helical" evidence="6">
    <location>
        <begin position="344"/>
        <end position="366"/>
    </location>
</feature>
<dbReference type="InterPro" id="IPR001046">
    <property type="entry name" value="NRAMP_fam"/>
</dbReference>
<dbReference type="NCBIfam" id="NF037982">
    <property type="entry name" value="Nramp_1"/>
    <property type="match status" value="1"/>
</dbReference>
<dbReference type="GO" id="GO:0005384">
    <property type="term" value="F:manganese ion transmembrane transporter activity"/>
    <property type="evidence" value="ECO:0007669"/>
    <property type="project" value="TreeGrafter"/>
</dbReference>
<dbReference type="Proteomes" id="UP000813215">
    <property type="component" value="Unassembled WGS sequence"/>
</dbReference>
<feature type="transmembrane region" description="Helical" evidence="6">
    <location>
        <begin position="145"/>
        <end position="164"/>
    </location>
</feature>
<name>A0A9E3LRF8_9NOST</name>
<dbReference type="GO" id="GO:0034755">
    <property type="term" value="P:iron ion transmembrane transport"/>
    <property type="evidence" value="ECO:0007669"/>
    <property type="project" value="TreeGrafter"/>
</dbReference>
<keyword evidence="2" id="KW-0813">Transport</keyword>
<feature type="transmembrane region" description="Helical" evidence="6">
    <location>
        <begin position="184"/>
        <end position="203"/>
    </location>
</feature>
<evidence type="ECO:0000256" key="6">
    <source>
        <dbReference type="SAM" id="Phobius"/>
    </source>
</evidence>
<evidence type="ECO:0000256" key="2">
    <source>
        <dbReference type="ARBA" id="ARBA00022448"/>
    </source>
</evidence>
<dbReference type="GO" id="GO:0005886">
    <property type="term" value="C:plasma membrane"/>
    <property type="evidence" value="ECO:0007669"/>
    <property type="project" value="TreeGrafter"/>
</dbReference>
<feature type="transmembrane region" description="Helical" evidence="6">
    <location>
        <begin position="275"/>
        <end position="308"/>
    </location>
</feature>
<evidence type="ECO:0000256" key="5">
    <source>
        <dbReference type="ARBA" id="ARBA00023136"/>
    </source>
</evidence>
<dbReference type="PANTHER" id="PTHR11706:SF33">
    <property type="entry name" value="NATURAL RESISTANCE-ASSOCIATED MACROPHAGE PROTEIN 2"/>
    <property type="match status" value="1"/>
</dbReference>
<proteinExistence type="predicted"/>
<keyword evidence="5 6" id="KW-0472">Membrane</keyword>
<feature type="transmembrane region" description="Helical" evidence="6">
    <location>
        <begin position="233"/>
        <end position="255"/>
    </location>
</feature>
<comment type="caution">
    <text evidence="7">The sequence shown here is derived from an EMBL/GenBank/DDBJ whole genome shotgun (WGS) entry which is preliminary data.</text>
</comment>
<dbReference type="Pfam" id="PF01566">
    <property type="entry name" value="Nramp"/>
    <property type="match status" value="1"/>
</dbReference>
<feature type="transmembrane region" description="Helical" evidence="6">
    <location>
        <begin position="119"/>
        <end position="138"/>
    </location>
</feature>
<dbReference type="GO" id="GO:0015086">
    <property type="term" value="F:cadmium ion transmembrane transporter activity"/>
    <property type="evidence" value="ECO:0007669"/>
    <property type="project" value="TreeGrafter"/>
</dbReference>
<dbReference type="EMBL" id="JAHHHW010000045">
    <property type="protein sequence ID" value="MBW4431051.1"/>
    <property type="molecule type" value="Genomic_DNA"/>
</dbReference>
<keyword evidence="4 6" id="KW-1133">Transmembrane helix</keyword>
<accession>A0A9E3LRF8</accession>
<keyword evidence="3 6" id="KW-0812">Transmembrane</keyword>
<dbReference type="InterPro" id="IPR001734">
    <property type="entry name" value="Na/solute_symporter"/>
</dbReference>
<comment type="subcellular location">
    <subcellularLocation>
        <location evidence="1">Membrane</location>
        <topology evidence="1">Multi-pass membrane protein</topology>
    </subcellularLocation>
</comment>
<evidence type="ECO:0000313" key="8">
    <source>
        <dbReference type="Proteomes" id="UP000813215"/>
    </source>
</evidence>
<evidence type="ECO:0000313" key="7">
    <source>
        <dbReference type="EMBL" id="MBW4431051.1"/>
    </source>
</evidence>
<reference evidence="7" key="1">
    <citation type="submission" date="2021-05" db="EMBL/GenBank/DDBJ databases">
        <authorList>
            <person name="Pietrasiak N."/>
            <person name="Ward R."/>
            <person name="Stajich J.E."/>
            <person name="Kurbessoian T."/>
        </authorList>
    </citation>
    <scope>NUCLEOTIDE SEQUENCE</scope>
    <source>
        <strain evidence="7">HA4357-MV3</strain>
    </source>
</reference>
<feature type="transmembrane region" description="Helical" evidence="6">
    <location>
        <begin position="79"/>
        <end position="99"/>
    </location>
</feature>
<feature type="transmembrane region" description="Helical" evidence="6">
    <location>
        <begin position="37"/>
        <end position="58"/>
    </location>
</feature>
<evidence type="ECO:0000256" key="3">
    <source>
        <dbReference type="ARBA" id="ARBA00022692"/>
    </source>
</evidence>
<sequence length="408" mass="42484">MMLKRLNNLGPGLIVSAAFIGPGTVTAASIAGANYGFALLWAIVFSTIATIILQEMSGRLGLVTRQGLGEALRATESPILRLLAIILVIAAILFGNTAFETGNITGAAIGLETLGDISFQIWAAIIGVLAFLLLAFGAYNLIEKVLIVTVSLMGVMFLLTAIVAHPDIGALLKGMVFPSLPVGSLLTVIALIGTTIVPYNLFLHSSSVQQKWPETVPTEVAVAQSRFDTIISISLGGLITLAIATTSAAAFATQGMTISNARTMAQQLEPLLGSAAQYCFGIGLFAAGLSSTITAPLATAYAICGALGWRANFHNSRFRTIWILVLVIGTVLAITGKSPLESILFAQAANGLLLPVVATFLLIVINQADLLGNFRNRASANILGIGVVLIATTLGIFQILKAIGVIAI</sequence>
<feature type="transmembrane region" description="Helical" evidence="6">
    <location>
        <begin position="378"/>
        <end position="400"/>
    </location>
</feature>
<gene>
    <name evidence="7" type="ORF">KME28_04765</name>
</gene>
<dbReference type="PRINTS" id="PR00447">
    <property type="entry name" value="NATRESASSCMP"/>
</dbReference>
<evidence type="ECO:0000256" key="4">
    <source>
        <dbReference type="ARBA" id="ARBA00022989"/>
    </source>
</evidence>
<dbReference type="AlphaFoldDB" id="A0A9E3LRF8"/>
<reference evidence="7" key="2">
    <citation type="journal article" date="2022" name="Microbiol. Resour. Announc.">
        <title>Metagenome Sequencing to Explore Phylogenomics of Terrestrial Cyanobacteria.</title>
        <authorList>
            <person name="Ward R.D."/>
            <person name="Stajich J.E."/>
            <person name="Johansen J.R."/>
            <person name="Huntemann M."/>
            <person name="Clum A."/>
            <person name="Foster B."/>
            <person name="Foster B."/>
            <person name="Roux S."/>
            <person name="Palaniappan K."/>
            <person name="Varghese N."/>
            <person name="Mukherjee S."/>
            <person name="Reddy T.B.K."/>
            <person name="Daum C."/>
            <person name="Copeland A."/>
            <person name="Chen I.A."/>
            <person name="Ivanova N.N."/>
            <person name="Kyrpides N.C."/>
            <person name="Shapiro N."/>
            <person name="Eloe-Fadrosh E.A."/>
            <person name="Pietrasiak N."/>
        </authorList>
    </citation>
    <scope>NUCLEOTIDE SEQUENCE</scope>
    <source>
        <strain evidence="7">HA4357-MV3</strain>
    </source>
</reference>
<protein>
    <submittedName>
        <fullName evidence="7">Nramp family divalent metal transporter</fullName>
    </submittedName>
</protein>
<feature type="transmembrane region" description="Helical" evidence="6">
    <location>
        <begin position="320"/>
        <end position="338"/>
    </location>
</feature>
<dbReference type="PANTHER" id="PTHR11706">
    <property type="entry name" value="SOLUTE CARRIER PROTEIN FAMILY 11 MEMBER"/>
    <property type="match status" value="1"/>
</dbReference>
<evidence type="ECO:0000256" key="1">
    <source>
        <dbReference type="ARBA" id="ARBA00004141"/>
    </source>
</evidence>